<dbReference type="Proteomes" id="UP001177023">
    <property type="component" value="Unassembled WGS sequence"/>
</dbReference>
<evidence type="ECO:0000256" key="1">
    <source>
        <dbReference type="ARBA" id="ARBA00022884"/>
    </source>
</evidence>
<keyword evidence="1" id="KW-0694">RNA-binding</keyword>
<evidence type="ECO:0000313" key="4">
    <source>
        <dbReference type="EMBL" id="CAJ0583856.1"/>
    </source>
</evidence>
<dbReference type="Pfam" id="PF13865">
    <property type="entry name" value="FoP_duplication"/>
    <property type="match status" value="1"/>
</dbReference>
<dbReference type="PANTHER" id="PTHR19965:SF82">
    <property type="entry name" value="THO COMPLEX SUBUNIT 4"/>
    <property type="match status" value="1"/>
</dbReference>
<dbReference type="InterPro" id="IPR012677">
    <property type="entry name" value="Nucleotide-bd_a/b_plait_sf"/>
</dbReference>
<dbReference type="InterPro" id="IPR051229">
    <property type="entry name" value="ALYREF_mRNA_export"/>
</dbReference>
<proteinExistence type="predicted"/>
<dbReference type="InterPro" id="IPR025715">
    <property type="entry name" value="FoP_C"/>
</dbReference>
<evidence type="ECO:0000256" key="2">
    <source>
        <dbReference type="SAM" id="MobiDB-lite"/>
    </source>
</evidence>
<feature type="non-terminal residue" evidence="4">
    <location>
        <position position="1"/>
    </location>
</feature>
<evidence type="ECO:0000313" key="5">
    <source>
        <dbReference type="Proteomes" id="UP001177023"/>
    </source>
</evidence>
<dbReference type="AlphaFoldDB" id="A0AA36DBY6"/>
<dbReference type="InterPro" id="IPR035979">
    <property type="entry name" value="RBD_domain_sf"/>
</dbReference>
<sequence length="254" mass="27778">MSVNLSLDDIIAKHKVKRHEGGRGDRRAPRGGTGSGGRRGFESKTTVPGGKWKHDLFDRRGSPEAVRPAARNTKVRVLMSNLADTVTASDLEELFSVYNVESVVLHFNQQGESLGTGECTLRMADATEMLKELSGLAIDDKRVKMTLVDEHNTKTIGSLKDRVQLPKTAQRGNLHKTFGGGVRKGRSSPRGQKSGGKSWNEHDDRFGSTATEGSGSRGRGGRGRGGDKKKPMSEDELNRQLDEYMGVSKDNMEQ</sequence>
<feature type="domain" description="RRM" evidence="3">
    <location>
        <begin position="76"/>
        <end position="146"/>
    </location>
</feature>
<protein>
    <recommendedName>
        <fullName evidence="3">RRM domain-containing protein</fullName>
    </recommendedName>
</protein>
<feature type="region of interest" description="Disordered" evidence="2">
    <location>
        <begin position="15"/>
        <end position="68"/>
    </location>
</feature>
<evidence type="ECO:0000259" key="3">
    <source>
        <dbReference type="SMART" id="SM00360"/>
    </source>
</evidence>
<comment type="caution">
    <text evidence="4">The sequence shown here is derived from an EMBL/GenBank/DDBJ whole genome shotgun (WGS) entry which is preliminary data.</text>
</comment>
<feature type="compositionally biased region" description="Basic and acidic residues" evidence="2">
    <location>
        <begin position="19"/>
        <end position="28"/>
    </location>
</feature>
<dbReference type="EMBL" id="CATQJA010002665">
    <property type="protein sequence ID" value="CAJ0583856.1"/>
    <property type="molecule type" value="Genomic_DNA"/>
</dbReference>
<dbReference type="Gene3D" id="3.30.70.330">
    <property type="match status" value="1"/>
</dbReference>
<dbReference type="GO" id="GO:0005634">
    <property type="term" value="C:nucleus"/>
    <property type="evidence" value="ECO:0007669"/>
    <property type="project" value="TreeGrafter"/>
</dbReference>
<reference evidence="4" key="1">
    <citation type="submission" date="2023-06" db="EMBL/GenBank/DDBJ databases">
        <authorList>
            <person name="Delattre M."/>
        </authorList>
    </citation>
    <scope>NUCLEOTIDE SEQUENCE</scope>
    <source>
        <strain evidence="4">AF72</strain>
    </source>
</reference>
<dbReference type="SMART" id="SM00360">
    <property type="entry name" value="RRM"/>
    <property type="match status" value="1"/>
</dbReference>
<name>A0AA36DBY6_9BILA</name>
<dbReference type="SUPFAM" id="SSF54928">
    <property type="entry name" value="RNA-binding domain, RBD"/>
    <property type="match status" value="1"/>
</dbReference>
<accession>A0AA36DBY6</accession>
<dbReference type="GO" id="GO:0006406">
    <property type="term" value="P:mRNA export from nucleus"/>
    <property type="evidence" value="ECO:0007669"/>
    <property type="project" value="TreeGrafter"/>
</dbReference>
<feature type="compositionally biased region" description="Basic and acidic residues" evidence="2">
    <location>
        <begin position="224"/>
        <end position="242"/>
    </location>
</feature>
<dbReference type="InterPro" id="IPR000504">
    <property type="entry name" value="RRM_dom"/>
</dbReference>
<dbReference type="GO" id="GO:0003729">
    <property type="term" value="F:mRNA binding"/>
    <property type="evidence" value="ECO:0007669"/>
    <property type="project" value="TreeGrafter"/>
</dbReference>
<feature type="region of interest" description="Disordered" evidence="2">
    <location>
        <begin position="165"/>
        <end position="254"/>
    </location>
</feature>
<gene>
    <name evidence="4" type="ORF">MSPICULIGERA_LOCUS21925</name>
</gene>
<keyword evidence="5" id="KW-1185">Reference proteome</keyword>
<dbReference type="PANTHER" id="PTHR19965">
    <property type="entry name" value="RNA AND EXPORT FACTOR BINDING PROTEIN"/>
    <property type="match status" value="1"/>
</dbReference>
<organism evidence="4 5">
    <name type="scientific">Mesorhabditis spiculigera</name>
    <dbReference type="NCBI Taxonomy" id="96644"/>
    <lineage>
        <taxon>Eukaryota</taxon>
        <taxon>Metazoa</taxon>
        <taxon>Ecdysozoa</taxon>
        <taxon>Nematoda</taxon>
        <taxon>Chromadorea</taxon>
        <taxon>Rhabditida</taxon>
        <taxon>Rhabditina</taxon>
        <taxon>Rhabditomorpha</taxon>
        <taxon>Rhabditoidea</taxon>
        <taxon>Rhabditidae</taxon>
        <taxon>Mesorhabditinae</taxon>
        <taxon>Mesorhabditis</taxon>
    </lineage>
</organism>
<feature type="compositionally biased region" description="Basic and acidic residues" evidence="2">
    <location>
        <begin position="52"/>
        <end position="62"/>
    </location>
</feature>